<dbReference type="EMBL" id="BLLF01000732">
    <property type="protein sequence ID" value="GFH14491.1"/>
    <property type="molecule type" value="Genomic_DNA"/>
</dbReference>
<feature type="compositionally biased region" description="Low complexity" evidence="1">
    <location>
        <begin position="91"/>
        <end position="106"/>
    </location>
</feature>
<reference evidence="2 3" key="1">
    <citation type="submission" date="2020-02" db="EMBL/GenBank/DDBJ databases">
        <title>Draft genome sequence of Haematococcus lacustris strain NIES-144.</title>
        <authorList>
            <person name="Morimoto D."/>
            <person name="Nakagawa S."/>
            <person name="Yoshida T."/>
            <person name="Sawayama S."/>
        </authorList>
    </citation>
    <scope>NUCLEOTIDE SEQUENCE [LARGE SCALE GENOMIC DNA]</scope>
    <source>
        <strain evidence="2 3">NIES-144</strain>
    </source>
</reference>
<dbReference type="Proteomes" id="UP000485058">
    <property type="component" value="Unassembled WGS sequence"/>
</dbReference>
<organism evidence="2 3">
    <name type="scientific">Haematococcus lacustris</name>
    <name type="common">Green alga</name>
    <name type="synonym">Haematococcus pluvialis</name>
    <dbReference type="NCBI Taxonomy" id="44745"/>
    <lineage>
        <taxon>Eukaryota</taxon>
        <taxon>Viridiplantae</taxon>
        <taxon>Chlorophyta</taxon>
        <taxon>core chlorophytes</taxon>
        <taxon>Chlorophyceae</taxon>
        <taxon>CS clade</taxon>
        <taxon>Chlamydomonadales</taxon>
        <taxon>Haematococcaceae</taxon>
        <taxon>Haematococcus</taxon>
    </lineage>
</organism>
<dbReference type="AlphaFoldDB" id="A0A699YXY9"/>
<keyword evidence="3" id="KW-1185">Reference proteome</keyword>
<evidence type="ECO:0000313" key="2">
    <source>
        <dbReference type="EMBL" id="GFH14491.1"/>
    </source>
</evidence>
<gene>
    <name evidence="2" type="ORF">HaLaN_10555</name>
</gene>
<evidence type="ECO:0000313" key="3">
    <source>
        <dbReference type="Proteomes" id="UP000485058"/>
    </source>
</evidence>
<accession>A0A699YXY9</accession>
<feature type="region of interest" description="Disordered" evidence="1">
    <location>
        <begin position="84"/>
        <end position="112"/>
    </location>
</feature>
<comment type="caution">
    <text evidence="2">The sequence shown here is derived from an EMBL/GenBank/DDBJ whole genome shotgun (WGS) entry which is preliminary data.</text>
</comment>
<evidence type="ECO:0000256" key="1">
    <source>
        <dbReference type="SAM" id="MobiDB-lite"/>
    </source>
</evidence>
<sequence length="163" mass="18150">MPRGGRVKTCLPAISRRGEVRKTRHREVRQRVRSELVGQLHRPWGEHNITTLVVHNNTLLGSSSLEMACGQWTVPQQLLMGKTDSHHQADGCSGPASHSSGHASHPSCRRGEPTLRRHLPHLHPTLMFKGMQQLTLHLHESNPHCQTSNCNHASCGHTLLPCC</sequence>
<protein>
    <submittedName>
        <fullName evidence="2">Uncharacterized protein</fullName>
    </submittedName>
</protein>
<proteinExistence type="predicted"/>
<name>A0A699YXY9_HAELA</name>